<gene>
    <name evidence="2" type="ORF">GCM10008967_30110</name>
</gene>
<feature type="transmembrane region" description="Helical" evidence="1">
    <location>
        <begin position="23"/>
        <end position="47"/>
    </location>
</feature>
<feature type="transmembrane region" description="Helical" evidence="1">
    <location>
        <begin position="68"/>
        <end position="89"/>
    </location>
</feature>
<organism evidence="2 3">
    <name type="scientific">Bacillus carboniphilus</name>
    <dbReference type="NCBI Taxonomy" id="86663"/>
    <lineage>
        <taxon>Bacteria</taxon>
        <taxon>Bacillati</taxon>
        <taxon>Bacillota</taxon>
        <taxon>Bacilli</taxon>
        <taxon>Bacillales</taxon>
        <taxon>Bacillaceae</taxon>
        <taxon>Bacillus</taxon>
    </lineage>
</organism>
<name>A0ABP3G8H1_9BACI</name>
<proteinExistence type="predicted"/>
<reference evidence="3" key="1">
    <citation type="journal article" date="2019" name="Int. J. Syst. Evol. Microbiol.">
        <title>The Global Catalogue of Microorganisms (GCM) 10K type strain sequencing project: providing services to taxonomists for standard genome sequencing and annotation.</title>
        <authorList>
            <consortium name="The Broad Institute Genomics Platform"/>
            <consortium name="The Broad Institute Genome Sequencing Center for Infectious Disease"/>
            <person name="Wu L."/>
            <person name="Ma J."/>
        </authorList>
    </citation>
    <scope>NUCLEOTIDE SEQUENCE [LARGE SCALE GENOMIC DNA]</scope>
    <source>
        <strain evidence="3">JCM 9731</strain>
    </source>
</reference>
<keyword evidence="1" id="KW-1133">Transmembrane helix</keyword>
<evidence type="ECO:0000313" key="3">
    <source>
        <dbReference type="Proteomes" id="UP001500782"/>
    </source>
</evidence>
<feature type="transmembrane region" description="Helical" evidence="1">
    <location>
        <begin position="95"/>
        <end position="112"/>
    </location>
</feature>
<keyword evidence="1" id="KW-0812">Transmembrane</keyword>
<comment type="caution">
    <text evidence="2">The sequence shown here is derived from an EMBL/GenBank/DDBJ whole genome shotgun (WGS) entry which is preliminary data.</text>
</comment>
<dbReference type="RefSeq" id="WP_343800537.1">
    <property type="nucleotide sequence ID" value="NZ_BAAADJ010000053.1"/>
</dbReference>
<keyword evidence="3" id="KW-1185">Reference proteome</keyword>
<sequence length="113" mass="12968">MQVQYESSKQTKVVIKREWSTRFLLNVIGGFLFVGLMVTMFTVPYSIDQNGIYQMQEAVLSGKKLKEFIAFTVSAACTYFLLVNLYVWGKLGKKIVYLILLAICIFCMVQVFI</sequence>
<protein>
    <submittedName>
        <fullName evidence="2">Uncharacterized protein</fullName>
    </submittedName>
</protein>
<dbReference type="Proteomes" id="UP001500782">
    <property type="component" value="Unassembled WGS sequence"/>
</dbReference>
<evidence type="ECO:0000313" key="2">
    <source>
        <dbReference type="EMBL" id="GAA0337825.1"/>
    </source>
</evidence>
<keyword evidence="1" id="KW-0472">Membrane</keyword>
<dbReference type="EMBL" id="BAAADJ010000053">
    <property type="protein sequence ID" value="GAA0337825.1"/>
    <property type="molecule type" value="Genomic_DNA"/>
</dbReference>
<accession>A0ABP3G8H1</accession>
<evidence type="ECO:0000256" key="1">
    <source>
        <dbReference type="SAM" id="Phobius"/>
    </source>
</evidence>